<keyword evidence="3" id="KW-0732">Signal</keyword>
<dbReference type="Pfam" id="PF04536">
    <property type="entry name" value="TPM_phosphatase"/>
    <property type="match status" value="1"/>
</dbReference>
<dbReference type="PANTHER" id="PTHR30373:SF2">
    <property type="entry name" value="UPF0603 PROTEIN YGCG"/>
    <property type="match status" value="1"/>
</dbReference>
<organism evidence="5 6">
    <name type="scientific">Clostridium saudiense</name>
    <dbReference type="NCBI Taxonomy" id="1414720"/>
    <lineage>
        <taxon>Bacteria</taxon>
        <taxon>Bacillati</taxon>
        <taxon>Bacillota</taxon>
        <taxon>Clostridia</taxon>
        <taxon>Eubacteriales</taxon>
        <taxon>Clostridiaceae</taxon>
        <taxon>Clostridium</taxon>
    </lineage>
</organism>
<protein>
    <submittedName>
        <fullName evidence="5">TPM domain-containing protein</fullName>
    </submittedName>
</protein>
<dbReference type="EMBL" id="JACJLL010000069">
    <property type="protein sequence ID" value="MBM6819896.1"/>
    <property type="molecule type" value="Genomic_DNA"/>
</dbReference>
<keyword evidence="2" id="KW-1133">Transmembrane helix</keyword>
<feature type="domain" description="TPM" evidence="4">
    <location>
        <begin position="32"/>
        <end position="153"/>
    </location>
</feature>
<gene>
    <name evidence="5" type="ORF">H6A19_11205</name>
</gene>
<dbReference type="RefSeq" id="WP_195514623.1">
    <property type="nucleotide sequence ID" value="NZ_JACJLL010000069.1"/>
</dbReference>
<dbReference type="InterPro" id="IPR007621">
    <property type="entry name" value="TPM_dom"/>
</dbReference>
<feature type="transmembrane region" description="Helical" evidence="2">
    <location>
        <begin position="176"/>
        <end position="196"/>
    </location>
</feature>
<keyword evidence="2" id="KW-0812">Transmembrane</keyword>
<feature type="region of interest" description="Disordered" evidence="1">
    <location>
        <begin position="236"/>
        <end position="264"/>
    </location>
</feature>
<evidence type="ECO:0000259" key="4">
    <source>
        <dbReference type="Pfam" id="PF04536"/>
    </source>
</evidence>
<evidence type="ECO:0000313" key="6">
    <source>
        <dbReference type="Proteomes" id="UP000767334"/>
    </source>
</evidence>
<evidence type="ECO:0000256" key="3">
    <source>
        <dbReference type="SAM" id="SignalP"/>
    </source>
</evidence>
<accession>A0ABS2FIS9</accession>
<reference evidence="5 6" key="1">
    <citation type="journal article" date="2021" name="Sci. Rep.">
        <title>The distribution of antibiotic resistance genes in chicken gut microbiota commensals.</title>
        <authorList>
            <person name="Juricova H."/>
            <person name="Matiasovicova J."/>
            <person name="Kubasova T."/>
            <person name="Cejkova D."/>
            <person name="Rychlik I."/>
        </authorList>
    </citation>
    <scope>NUCLEOTIDE SEQUENCE [LARGE SCALE GENOMIC DNA]</scope>
    <source>
        <strain evidence="5 6">An435</strain>
    </source>
</reference>
<comment type="caution">
    <text evidence="5">The sequence shown here is derived from an EMBL/GenBank/DDBJ whole genome shotgun (WGS) entry which is preliminary data.</text>
</comment>
<keyword evidence="6" id="KW-1185">Reference proteome</keyword>
<evidence type="ECO:0000313" key="5">
    <source>
        <dbReference type="EMBL" id="MBM6819896.1"/>
    </source>
</evidence>
<evidence type="ECO:0000256" key="2">
    <source>
        <dbReference type="SAM" id="Phobius"/>
    </source>
</evidence>
<feature type="signal peptide" evidence="3">
    <location>
        <begin position="1"/>
        <end position="27"/>
    </location>
</feature>
<feature type="chain" id="PRO_5045244767" evidence="3">
    <location>
        <begin position="28"/>
        <end position="264"/>
    </location>
</feature>
<keyword evidence="2" id="KW-0472">Membrane</keyword>
<evidence type="ECO:0000256" key="1">
    <source>
        <dbReference type="SAM" id="MobiDB-lite"/>
    </source>
</evidence>
<dbReference type="Gene3D" id="3.10.310.50">
    <property type="match status" value="1"/>
</dbReference>
<feature type="compositionally biased region" description="Low complexity" evidence="1">
    <location>
        <begin position="238"/>
        <end position="255"/>
    </location>
</feature>
<proteinExistence type="predicted"/>
<dbReference type="Proteomes" id="UP000767334">
    <property type="component" value="Unassembled WGS sequence"/>
</dbReference>
<dbReference type="PANTHER" id="PTHR30373">
    <property type="entry name" value="UPF0603 PROTEIN YGCG"/>
    <property type="match status" value="1"/>
</dbReference>
<sequence>MKNLKKKFIPCISVLIFILSFSFIVKANVNPVVDEAKLLSQDERDKLIEDIEKFRESYNIDAVIVTANDLQGKNTRDYADDYYDYNGYGLGDNKSGILLLIDMNDRKIWISTSGDAIEYFTDNRIDSIISDISKYLSNEDYFDACTLFLTDIQYYIDSGIPEGQYTYSEEENTLKIVLIALGVAAVVAGVTCIVVVNSYKNSKSVSSVNYVDNSSIVFTKRRDTFVNTFTTRTKIERNNSSGGSGSSTHRSSSGNTHGGGGGSF</sequence>
<name>A0ABS2FIS9_9CLOT</name>